<gene>
    <name evidence="2" type="ORF">A2973_02045</name>
</gene>
<comment type="caution">
    <text evidence="2">The sequence shown here is derived from an EMBL/GenBank/DDBJ whole genome shotgun (WGS) entry which is preliminary data.</text>
</comment>
<reference evidence="2 3" key="1">
    <citation type="journal article" date="2016" name="Nat. Commun.">
        <title>Thousands of microbial genomes shed light on interconnected biogeochemical processes in an aquifer system.</title>
        <authorList>
            <person name="Anantharaman K."/>
            <person name="Brown C.T."/>
            <person name="Hug L.A."/>
            <person name="Sharon I."/>
            <person name="Castelle C.J."/>
            <person name="Probst A.J."/>
            <person name="Thomas B.C."/>
            <person name="Singh A."/>
            <person name="Wilkins M.J."/>
            <person name="Karaoz U."/>
            <person name="Brodie E.L."/>
            <person name="Williams K.H."/>
            <person name="Hubbard S.S."/>
            <person name="Banfield J.F."/>
        </authorList>
    </citation>
    <scope>NUCLEOTIDE SEQUENCE [LARGE SCALE GENOMIC DNA]</scope>
</reference>
<evidence type="ECO:0000313" key="2">
    <source>
        <dbReference type="EMBL" id="OGG28803.1"/>
    </source>
</evidence>
<feature type="transmembrane region" description="Helical" evidence="1">
    <location>
        <begin position="12"/>
        <end position="33"/>
    </location>
</feature>
<keyword evidence="1" id="KW-0812">Transmembrane</keyword>
<sequence>MEKVKEIIRKKPLLFLVVSVVYALGVGVLKWGIAWPPQAALYFGGAILGVYFLDGAEVFFHLTPSPFRSIVFVAMFALVSLFVVTSSGSYLGSGLVLSLYLSLLLWQLGEWKLVGNLTSWYRMVAGPVSVTTQRWVLVALAAIFLVETYLFIR</sequence>
<dbReference type="STRING" id="1798396.A2973_02045"/>
<organism evidence="2 3">
    <name type="scientific">Candidatus Gottesmanbacteria bacterium RIFCSPLOWO2_01_FULL_49_10</name>
    <dbReference type="NCBI Taxonomy" id="1798396"/>
    <lineage>
        <taxon>Bacteria</taxon>
        <taxon>Candidatus Gottesmaniibacteriota</taxon>
    </lineage>
</organism>
<dbReference type="Proteomes" id="UP000176409">
    <property type="component" value="Unassembled WGS sequence"/>
</dbReference>
<evidence type="ECO:0000256" key="1">
    <source>
        <dbReference type="SAM" id="Phobius"/>
    </source>
</evidence>
<feature type="transmembrane region" description="Helical" evidence="1">
    <location>
        <begin position="67"/>
        <end position="84"/>
    </location>
</feature>
<feature type="transmembrane region" description="Helical" evidence="1">
    <location>
        <begin position="135"/>
        <end position="152"/>
    </location>
</feature>
<feature type="transmembrane region" description="Helical" evidence="1">
    <location>
        <begin position="39"/>
        <end position="60"/>
    </location>
</feature>
<keyword evidence="1" id="KW-1133">Transmembrane helix</keyword>
<proteinExistence type="predicted"/>
<keyword evidence="1" id="KW-0472">Membrane</keyword>
<dbReference type="EMBL" id="MFJZ01000071">
    <property type="protein sequence ID" value="OGG28803.1"/>
    <property type="molecule type" value="Genomic_DNA"/>
</dbReference>
<accession>A0A1F6AWA7</accession>
<evidence type="ECO:0000313" key="3">
    <source>
        <dbReference type="Proteomes" id="UP000176409"/>
    </source>
</evidence>
<protein>
    <submittedName>
        <fullName evidence="2">Uncharacterized protein</fullName>
    </submittedName>
</protein>
<name>A0A1F6AWA7_9BACT</name>
<dbReference type="AlphaFoldDB" id="A0A1F6AWA7"/>